<evidence type="ECO:0000313" key="2">
    <source>
        <dbReference type="EMBL" id="QIL49875.1"/>
    </source>
</evidence>
<accession>A0A6G8AY43</accession>
<feature type="domain" description="YopX protein" evidence="1">
    <location>
        <begin position="5"/>
        <end position="144"/>
    </location>
</feature>
<dbReference type="AlphaFoldDB" id="A0A6G8AY43"/>
<organism evidence="2 3">
    <name type="scientific">Weissella coleopterorum</name>
    <dbReference type="NCBI Taxonomy" id="2714949"/>
    <lineage>
        <taxon>Bacteria</taxon>
        <taxon>Bacillati</taxon>
        <taxon>Bacillota</taxon>
        <taxon>Bacilli</taxon>
        <taxon>Lactobacillales</taxon>
        <taxon>Lactobacillaceae</taxon>
        <taxon>Weissella</taxon>
    </lineage>
</organism>
<name>A0A6G8AY43_9LACO</name>
<protein>
    <recommendedName>
        <fullName evidence="1">YopX protein domain-containing protein</fullName>
    </recommendedName>
</protein>
<keyword evidence="3" id="KW-1185">Reference proteome</keyword>
<sequence>MREIKFRAWDEQTKKHWAIDRWHVGDEYIDLIPVGVSVSDPNIERIWRHTRDLILEQYTGVKDVNDNPVYEGDVVQEVWFTEIPDGSINTTKIGDPFEVKVGNYVYGKWIAEEILNQGFGVTNYVMPDELIILGNIHENPELLEGE</sequence>
<gene>
    <name evidence="2" type="ORF">G7084_00170</name>
</gene>
<dbReference type="Pfam" id="PF09643">
    <property type="entry name" value="YopX"/>
    <property type="match status" value="1"/>
</dbReference>
<dbReference type="InterPro" id="IPR010024">
    <property type="entry name" value="CHP16711"/>
</dbReference>
<proteinExistence type="predicted"/>
<dbReference type="KEGG" id="wco:G7084_00170"/>
<dbReference type="SUPFAM" id="SSF159006">
    <property type="entry name" value="YopX-like"/>
    <property type="match status" value="1"/>
</dbReference>
<dbReference type="InterPro" id="IPR023385">
    <property type="entry name" value="YopX-like_C"/>
</dbReference>
<dbReference type="RefSeq" id="WP_166008930.1">
    <property type="nucleotide sequence ID" value="NZ_CP049888.1"/>
</dbReference>
<dbReference type="Gene3D" id="2.30.30.290">
    <property type="entry name" value="YopX-like domains"/>
    <property type="match status" value="1"/>
</dbReference>
<dbReference type="InterPro" id="IPR019096">
    <property type="entry name" value="YopX_protein"/>
</dbReference>
<reference evidence="2 3" key="1">
    <citation type="submission" date="2020-03" db="EMBL/GenBank/DDBJ databases">
        <title>Weissella sp. nov., isolated from Cybister lewisianus.</title>
        <authorList>
            <person name="Hyun D.-W."/>
            <person name="Bae J.-W."/>
        </authorList>
    </citation>
    <scope>NUCLEOTIDE SEQUENCE [LARGE SCALE GENOMIC DNA]</scope>
    <source>
        <strain evidence="2 3">HDW19</strain>
    </source>
</reference>
<evidence type="ECO:0000313" key="3">
    <source>
        <dbReference type="Proteomes" id="UP000500741"/>
    </source>
</evidence>
<dbReference type="Proteomes" id="UP000500741">
    <property type="component" value="Chromosome"/>
</dbReference>
<evidence type="ECO:0000259" key="1">
    <source>
        <dbReference type="Pfam" id="PF09643"/>
    </source>
</evidence>
<dbReference type="EMBL" id="CP049888">
    <property type="protein sequence ID" value="QIL49875.1"/>
    <property type="molecule type" value="Genomic_DNA"/>
</dbReference>
<dbReference type="NCBIfam" id="TIGR01671">
    <property type="entry name" value="phage_TIGR01671"/>
    <property type="match status" value="1"/>
</dbReference>